<protein>
    <submittedName>
        <fullName evidence="1">Uncharacterized protein</fullName>
    </submittedName>
</protein>
<proteinExistence type="predicted"/>
<reference evidence="1 2" key="1">
    <citation type="submission" date="2019-03" db="EMBL/GenBank/DDBJ databases">
        <title>Deep-cultivation of Planctomycetes and their phenomic and genomic characterization uncovers novel biology.</title>
        <authorList>
            <person name="Wiegand S."/>
            <person name="Jogler M."/>
            <person name="Boedeker C."/>
            <person name="Pinto D."/>
            <person name="Vollmers J."/>
            <person name="Rivas-Marin E."/>
            <person name="Kohn T."/>
            <person name="Peeters S.H."/>
            <person name="Heuer A."/>
            <person name="Rast P."/>
            <person name="Oberbeckmann S."/>
            <person name="Bunk B."/>
            <person name="Jeske O."/>
            <person name="Meyerdierks A."/>
            <person name="Storesund J.E."/>
            <person name="Kallscheuer N."/>
            <person name="Luecker S."/>
            <person name="Lage O.M."/>
            <person name="Pohl T."/>
            <person name="Merkel B.J."/>
            <person name="Hornburger P."/>
            <person name="Mueller R.-W."/>
            <person name="Bruemmer F."/>
            <person name="Labrenz M."/>
            <person name="Spormann A.M."/>
            <person name="Op den Camp H."/>
            <person name="Overmann J."/>
            <person name="Amann R."/>
            <person name="Jetten M.S.M."/>
            <person name="Mascher T."/>
            <person name="Medema M.H."/>
            <person name="Devos D.P."/>
            <person name="Kaster A.-K."/>
            <person name="Ovreas L."/>
            <person name="Rohde M."/>
            <person name="Galperin M.Y."/>
            <person name="Jogler C."/>
        </authorList>
    </citation>
    <scope>NUCLEOTIDE SEQUENCE [LARGE SCALE GENOMIC DNA]</scope>
    <source>
        <strain evidence="1 2">V144</strain>
    </source>
</reference>
<accession>A0A517W3Q7</accession>
<dbReference type="AlphaFoldDB" id="A0A517W3Q7"/>
<sequence>MIDVPAERESLLKDLHPIFREVDIAVAAYIDIVRDSPELSDEQIQDQLISKGVESSLAFGCTTFVPTAFGRTIIHELGVSVSDTYIEFNLSNKQEVEKQLTEQFEFIWAKTVVSIYRESSEYSSVCKTISLRSAEVAAINNALHDGETEESLREGHLGPSIVIVGKPQKRWWEFWRK</sequence>
<dbReference type="Proteomes" id="UP000318704">
    <property type="component" value="Chromosome"/>
</dbReference>
<evidence type="ECO:0000313" key="1">
    <source>
        <dbReference type="EMBL" id="QDT99887.1"/>
    </source>
</evidence>
<dbReference type="EMBL" id="CP037920">
    <property type="protein sequence ID" value="QDT99887.1"/>
    <property type="molecule type" value="Genomic_DNA"/>
</dbReference>
<organism evidence="1 2">
    <name type="scientific">Gimesia aquarii</name>
    <dbReference type="NCBI Taxonomy" id="2527964"/>
    <lineage>
        <taxon>Bacteria</taxon>
        <taxon>Pseudomonadati</taxon>
        <taxon>Planctomycetota</taxon>
        <taxon>Planctomycetia</taxon>
        <taxon>Planctomycetales</taxon>
        <taxon>Planctomycetaceae</taxon>
        <taxon>Gimesia</taxon>
    </lineage>
</organism>
<gene>
    <name evidence="1" type="ORF">V144x_54010</name>
</gene>
<dbReference type="KEGG" id="gaw:V144x_54010"/>
<dbReference type="RefSeq" id="WP_144989797.1">
    <property type="nucleotide sequence ID" value="NZ_CP037920.1"/>
</dbReference>
<name>A0A517W3Q7_9PLAN</name>
<evidence type="ECO:0000313" key="2">
    <source>
        <dbReference type="Proteomes" id="UP000318704"/>
    </source>
</evidence>